<proteinExistence type="predicted"/>
<reference evidence="2 3" key="1">
    <citation type="journal article" date="2012" name="J. Virol.">
        <title>Complete Genome Sequences of 138 Mycobacteriophages.</title>
        <authorList>
            <consortium name="the Science Education Alliance Phage Hunters Advancing Genomics and Evolutionary Science Program"/>
            <consortium name="the KwaZulu-Natal Research Institute for Tuberculosis and HIV Mycobacterial Genetics Course Students"/>
            <consortium name="the Phage Hunters Integrating Research and Education Program"/>
            <person name="Hatfull G.F."/>
        </authorList>
    </citation>
    <scope>NUCLEOTIDE SEQUENCE [LARGE SCALE GENOMIC DNA]</scope>
</reference>
<evidence type="ECO:0000313" key="3">
    <source>
        <dbReference type="Proteomes" id="UP000000694"/>
    </source>
</evidence>
<dbReference type="RefSeq" id="YP_009012228.2">
    <property type="nucleotide sequence ID" value="NC_023691.1"/>
</dbReference>
<organism evidence="2 3">
    <name type="scientific">Mycobacterium phage Patience</name>
    <dbReference type="NCBI Taxonomy" id="1074308"/>
    <lineage>
        <taxon>Viruses</taxon>
        <taxon>Duplodnaviria</taxon>
        <taxon>Heunggongvirae</taxon>
        <taxon>Uroviricota</taxon>
        <taxon>Caudoviricetes</taxon>
        <taxon>Patiencevirus</taxon>
        <taxon>Patiencevirus patience</taxon>
    </lineage>
</organism>
<dbReference type="KEGG" id="vg:18559604"/>
<dbReference type="Proteomes" id="UP000000694">
    <property type="component" value="Segment"/>
</dbReference>
<feature type="region of interest" description="Disordered" evidence="1">
    <location>
        <begin position="1"/>
        <end position="26"/>
    </location>
</feature>
<name>G1JWJ9_9CAUD</name>
<protein>
    <submittedName>
        <fullName evidence="2">Uncharacterized protein</fullName>
    </submittedName>
</protein>
<evidence type="ECO:0000256" key="1">
    <source>
        <dbReference type="SAM" id="MobiDB-lite"/>
    </source>
</evidence>
<sequence>MQAHETDQSPKFNPTKPDGVKPQAEDSEISAVLVSGEWIPIVPGSFKYYVSQPNPNDRAKMIPYIQFDVEPNPAFGALAGTRIEVFPQSVGGYAYKVGV</sequence>
<dbReference type="EMBL" id="JN412589">
    <property type="protein sequence ID" value="AEL97997.2"/>
    <property type="molecule type" value="Genomic_DNA"/>
</dbReference>
<keyword evidence="3" id="KW-1185">Reference proteome</keyword>
<dbReference type="GeneID" id="18559604"/>
<evidence type="ECO:0000313" key="2">
    <source>
        <dbReference type="EMBL" id="AEL97997.2"/>
    </source>
</evidence>
<gene>
    <name evidence="2" type="primary">89</name>
    <name evidence="2" type="ORF">PATIENCE_89</name>
</gene>
<accession>G1JWJ9</accession>